<dbReference type="AlphaFoldDB" id="A0AAD7JTL0"/>
<dbReference type="SUPFAM" id="SSF51182">
    <property type="entry name" value="RmlC-like cupins"/>
    <property type="match status" value="1"/>
</dbReference>
<keyword evidence="1" id="KW-0812">Transmembrane</keyword>
<protein>
    <submittedName>
        <fullName evidence="2">Uncharacterized protein</fullName>
    </submittedName>
</protein>
<dbReference type="Proteomes" id="UP001215598">
    <property type="component" value="Unassembled WGS sequence"/>
</dbReference>
<feature type="transmembrane region" description="Helical" evidence="1">
    <location>
        <begin position="117"/>
        <end position="136"/>
    </location>
</feature>
<gene>
    <name evidence="2" type="ORF">B0H16DRAFT_1714868</name>
</gene>
<dbReference type="EMBL" id="JARKIB010000015">
    <property type="protein sequence ID" value="KAJ7771644.1"/>
    <property type="molecule type" value="Genomic_DNA"/>
</dbReference>
<name>A0AAD7JTL0_9AGAR</name>
<dbReference type="InterPro" id="IPR014710">
    <property type="entry name" value="RmlC-like_jellyroll"/>
</dbReference>
<dbReference type="Gene3D" id="2.60.120.10">
    <property type="entry name" value="Jelly Rolls"/>
    <property type="match status" value="1"/>
</dbReference>
<keyword evidence="1" id="KW-1133">Transmembrane helix</keyword>
<keyword evidence="1" id="KW-0472">Membrane</keyword>
<sequence>MGDPLRDDSYLIGKGLTMSVLQNPLRTHLEVTGEEVFIAPPHWHLYHEEELTVVKGRVKLTQDGITRILTPADGAVSVPPGVVHNLESFPGEELSLDEIAKPSGETTEQKIIFFRNMFAPGVLQNLFSTMQVFYFGDGYPVFPLGVRRIEWAFVVVVGGWLAPLLGYQLPDKRLRLDLNRFPPSKKD</sequence>
<reference evidence="2" key="1">
    <citation type="submission" date="2023-03" db="EMBL/GenBank/DDBJ databases">
        <title>Massive genome expansion in bonnet fungi (Mycena s.s.) driven by repeated elements and novel gene families across ecological guilds.</title>
        <authorList>
            <consortium name="Lawrence Berkeley National Laboratory"/>
            <person name="Harder C.B."/>
            <person name="Miyauchi S."/>
            <person name="Viragh M."/>
            <person name="Kuo A."/>
            <person name="Thoen E."/>
            <person name="Andreopoulos B."/>
            <person name="Lu D."/>
            <person name="Skrede I."/>
            <person name="Drula E."/>
            <person name="Henrissat B."/>
            <person name="Morin E."/>
            <person name="Kohler A."/>
            <person name="Barry K."/>
            <person name="LaButti K."/>
            <person name="Morin E."/>
            <person name="Salamov A."/>
            <person name="Lipzen A."/>
            <person name="Mereny Z."/>
            <person name="Hegedus B."/>
            <person name="Baldrian P."/>
            <person name="Stursova M."/>
            <person name="Weitz H."/>
            <person name="Taylor A."/>
            <person name="Grigoriev I.V."/>
            <person name="Nagy L.G."/>
            <person name="Martin F."/>
            <person name="Kauserud H."/>
        </authorList>
    </citation>
    <scope>NUCLEOTIDE SEQUENCE</scope>
    <source>
        <strain evidence="2">CBHHK182m</strain>
    </source>
</reference>
<evidence type="ECO:0000313" key="3">
    <source>
        <dbReference type="Proteomes" id="UP001215598"/>
    </source>
</evidence>
<keyword evidence="3" id="KW-1185">Reference proteome</keyword>
<evidence type="ECO:0000313" key="2">
    <source>
        <dbReference type="EMBL" id="KAJ7771644.1"/>
    </source>
</evidence>
<dbReference type="InterPro" id="IPR011051">
    <property type="entry name" value="RmlC_Cupin_sf"/>
</dbReference>
<accession>A0AAD7JTL0</accession>
<proteinExistence type="predicted"/>
<feature type="transmembrane region" description="Helical" evidence="1">
    <location>
        <begin position="148"/>
        <end position="167"/>
    </location>
</feature>
<organism evidence="2 3">
    <name type="scientific">Mycena metata</name>
    <dbReference type="NCBI Taxonomy" id="1033252"/>
    <lineage>
        <taxon>Eukaryota</taxon>
        <taxon>Fungi</taxon>
        <taxon>Dikarya</taxon>
        <taxon>Basidiomycota</taxon>
        <taxon>Agaricomycotina</taxon>
        <taxon>Agaricomycetes</taxon>
        <taxon>Agaricomycetidae</taxon>
        <taxon>Agaricales</taxon>
        <taxon>Marasmiineae</taxon>
        <taxon>Mycenaceae</taxon>
        <taxon>Mycena</taxon>
    </lineage>
</organism>
<comment type="caution">
    <text evidence="2">The sequence shown here is derived from an EMBL/GenBank/DDBJ whole genome shotgun (WGS) entry which is preliminary data.</text>
</comment>
<evidence type="ECO:0000256" key="1">
    <source>
        <dbReference type="SAM" id="Phobius"/>
    </source>
</evidence>